<feature type="region of interest" description="Disordered" evidence="1">
    <location>
        <begin position="23"/>
        <end position="43"/>
    </location>
</feature>
<sequence>MSSKEEPKVVKKNDDALIIEEWVSDNEEEDVSQPKTEKKIVRP</sequence>
<feature type="non-terminal residue" evidence="2">
    <location>
        <position position="43"/>
    </location>
</feature>
<name>A0ABQ5IXH4_9ASTR</name>
<evidence type="ECO:0000313" key="2">
    <source>
        <dbReference type="EMBL" id="GJU04864.1"/>
    </source>
</evidence>
<reference evidence="2" key="2">
    <citation type="submission" date="2022-01" db="EMBL/GenBank/DDBJ databases">
        <authorList>
            <person name="Yamashiro T."/>
            <person name="Shiraishi A."/>
            <person name="Satake H."/>
            <person name="Nakayama K."/>
        </authorList>
    </citation>
    <scope>NUCLEOTIDE SEQUENCE</scope>
</reference>
<dbReference type="Proteomes" id="UP001151760">
    <property type="component" value="Unassembled WGS sequence"/>
</dbReference>
<dbReference type="EMBL" id="BQNB010021292">
    <property type="protein sequence ID" value="GJU04864.1"/>
    <property type="molecule type" value="Genomic_DNA"/>
</dbReference>
<protein>
    <submittedName>
        <fullName evidence="2">Uncharacterized protein</fullName>
    </submittedName>
</protein>
<comment type="caution">
    <text evidence="2">The sequence shown here is derived from an EMBL/GenBank/DDBJ whole genome shotgun (WGS) entry which is preliminary data.</text>
</comment>
<gene>
    <name evidence="2" type="ORF">Tco_1121294</name>
</gene>
<keyword evidence="3" id="KW-1185">Reference proteome</keyword>
<evidence type="ECO:0000313" key="3">
    <source>
        <dbReference type="Proteomes" id="UP001151760"/>
    </source>
</evidence>
<reference evidence="2" key="1">
    <citation type="journal article" date="2022" name="Int. J. Mol. Sci.">
        <title>Draft Genome of Tanacetum Coccineum: Genomic Comparison of Closely Related Tanacetum-Family Plants.</title>
        <authorList>
            <person name="Yamashiro T."/>
            <person name="Shiraishi A."/>
            <person name="Nakayama K."/>
            <person name="Satake H."/>
        </authorList>
    </citation>
    <scope>NUCLEOTIDE SEQUENCE</scope>
</reference>
<organism evidence="2 3">
    <name type="scientific">Tanacetum coccineum</name>
    <dbReference type="NCBI Taxonomy" id="301880"/>
    <lineage>
        <taxon>Eukaryota</taxon>
        <taxon>Viridiplantae</taxon>
        <taxon>Streptophyta</taxon>
        <taxon>Embryophyta</taxon>
        <taxon>Tracheophyta</taxon>
        <taxon>Spermatophyta</taxon>
        <taxon>Magnoliopsida</taxon>
        <taxon>eudicotyledons</taxon>
        <taxon>Gunneridae</taxon>
        <taxon>Pentapetalae</taxon>
        <taxon>asterids</taxon>
        <taxon>campanulids</taxon>
        <taxon>Asterales</taxon>
        <taxon>Asteraceae</taxon>
        <taxon>Asteroideae</taxon>
        <taxon>Anthemideae</taxon>
        <taxon>Anthemidinae</taxon>
        <taxon>Tanacetum</taxon>
    </lineage>
</organism>
<proteinExistence type="predicted"/>
<evidence type="ECO:0000256" key="1">
    <source>
        <dbReference type="SAM" id="MobiDB-lite"/>
    </source>
</evidence>
<accession>A0ABQ5IXH4</accession>